<dbReference type="InterPro" id="IPR023395">
    <property type="entry name" value="MCP_dom_sf"/>
</dbReference>
<feature type="transmembrane region" description="Helical" evidence="6">
    <location>
        <begin position="68"/>
        <end position="86"/>
    </location>
</feature>
<dbReference type="Proteomes" id="UP000193986">
    <property type="component" value="Unassembled WGS sequence"/>
</dbReference>
<name>A0A1Y2AMC6_9TREE</name>
<organism evidence="8 9">
    <name type="scientific">Naematelia encephala</name>
    <dbReference type="NCBI Taxonomy" id="71784"/>
    <lineage>
        <taxon>Eukaryota</taxon>
        <taxon>Fungi</taxon>
        <taxon>Dikarya</taxon>
        <taxon>Basidiomycota</taxon>
        <taxon>Agaricomycotina</taxon>
        <taxon>Tremellomycetes</taxon>
        <taxon>Tremellales</taxon>
        <taxon>Naemateliaceae</taxon>
        <taxon>Naematelia</taxon>
    </lineage>
</organism>
<dbReference type="PROSITE" id="PS50920">
    <property type="entry name" value="SOLCAR"/>
    <property type="match status" value="1"/>
</dbReference>
<keyword evidence="3 6" id="KW-1133">Transmembrane helix</keyword>
<evidence type="ECO:0000256" key="5">
    <source>
        <dbReference type="PROSITE-ProRule" id="PRU00282"/>
    </source>
</evidence>
<dbReference type="Gene3D" id="1.50.40.10">
    <property type="entry name" value="Mitochondrial carrier domain"/>
    <property type="match status" value="1"/>
</dbReference>
<feature type="transmembrane region" description="Helical" evidence="6">
    <location>
        <begin position="173"/>
        <end position="195"/>
    </location>
</feature>
<dbReference type="Pfam" id="PF00153">
    <property type="entry name" value="Mito_carr"/>
    <property type="match status" value="2"/>
</dbReference>
<keyword evidence="7" id="KW-0732">Signal</keyword>
<evidence type="ECO:0000313" key="9">
    <source>
        <dbReference type="Proteomes" id="UP000193986"/>
    </source>
</evidence>
<keyword evidence="2 5" id="KW-0812">Transmembrane</keyword>
<feature type="transmembrane region" description="Helical" evidence="6">
    <location>
        <begin position="572"/>
        <end position="592"/>
    </location>
</feature>
<dbReference type="InterPro" id="IPR004776">
    <property type="entry name" value="Mem_transp_PIN-like"/>
</dbReference>
<dbReference type="GO" id="GO:0055085">
    <property type="term" value="P:transmembrane transport"/>
    <property type="evidence" value="ECO:0007669"/>
    <property type="project" value="InterPro"/>
</dbReference>
<feature type="transmembrane region" description="Helical" evidence="6">
    <location>
        <begin position="245"/>
        <end position="266"/>
    </location>
</feature>
<accession>A0A1Y2AMC6</accession>
<evidence type="ECO:0000313" key="8">
    <source>
        <dbReference type="EMBL" id="ORY23711.1"/>
    </source>
</evidence>
<dbReference type="SUPFAM" id="SSF103506">
    <property type="entry name" value="Mitochondrial carrier"/>
    <property type="match status" value="1"/>
</dbReference>
<dbReference type="InterPro" id="IPR018108">
    <property type="entry name" value="MCP_transmembrane"/>
</dbReference>
<feature type="transmembrane region" description="Helical" evidence="6">
    <location>
        <begin position="328"/>
        <end position="351"/>
    </location>
</feature>
<feature type="transmembrane region" description="Helical" evidence="6">
    <location>
        <begin position="28"/>
        <end position="48"/>
    </location>
</feature>
<evidence type="ECO:0000256" key="6">
    <source>
        <dbReference type="SAM" id="Phobius"/>
    </source>
</evidence>
<dbReference type="EMBL" id="MCFC01000076">
    <property type="protein sequence ID" value="ORY23711.1"/>
    <property type="molecule type" value="Genomic_DNA"/>
</dbReference>
<feature type="transmembrane region" description="Helical" evidence="6">
    <location>
        <begin position="92"/>
        <end position="113"/>
    </location>
</feature>
<feature type="transmembrane region" description="Helical" evidence="6">
    <location>
        <begin position="287"/>
        <end position="308"/>
    </location>
</feature>
<sequence length="702" mass="75525">MGCIFLFVFTSFVSCGFLEDTMESFVDITTTAFEAILAVCVVFTAGYAYNGKHGVTLSSTLTTISKDVLLPCLVFSTLAGSSWLTWHRILQFWPSLVLVLTCHLASLAVGLAISRVGNVSSWMTETLAFNNVSSYPLLLAQALNMISSDGSQGGLAHLKWRTMDSTSVVSQRLTVYLVINILVTSLGRFVLLPVIQRIQPPVAPLGEEINGDSESLDDAEADLEEPTERTPLVAYKAPSPASYKFFVTPLLIAVVLGLFIGLIKPLQRLLIGDGWTERTPSGLWQSIGYGIILLGTTFAVVDMIGVGASLRAVEASSINDKQPPALGSVLIVTFWRLVCIPIISVSIVYGLRKIPSTKFFLYDPAYSFALVISNVSPPALPLVTAFTPFRSAVTYYTYYVSLISALAVAAAIAISGRGVSYEDNFDIVRALKSAGGGGLAGAAAMVLQVLTLMPMRTIMNYQYRYGGSIKGAVTSLWNDGGFPRYYAGLGAALFQGPLSRFGDTAANAGILALLESLTWPVLIKTVVGSLCAATFRMALTPIDTLKTTQQTRGGKAGIKLLRERIAENGVGCLWWGALATAAATFVGNYPWFGTYNYLGSILPPPHNMIQKLARQAFIGFVASVVSDTVSNSLRVVKTYRQVNERDVGYWTAAKEIVESDGVLALFGRGLPTRLITNGLQGLLFSMLWKLFTDIIAGKGGKA</sequence>
<evidence type="ECO:0000256" key="4">
    <source>
        <dbReference type="ARBA" id="ARBA00023136"/>
    </source>
</evidence>
<dbReference type="PANTHER" id="PTHR47567">
    <property type="entry name" value="MITOCHONDRIAL SUBSTRATE/SOLUTE CARRIER"/>
    <property type="match status" value="1"/>
</dbReference>
<keyword evidence="9" id="KW-1185">Reference proteome</keyword>
<feature type="chain" id="PRO_5012553498" evidence="7">
    <location>
        <begin position="16"/>
        <end position="702"/>
    </location>
</feature>
<comment type="subcellular location">
    <subcellularLocation>
        <location evidence="1">Membrane</location>
        <topology evidence="1">Multi-pass membrane protein</topology>
    </subcellularLocation>
</comment>
<feature type="signal peptide" evidence="7">
    <location>
        <begin position="1"/>
        <end position="15"/>
    </location>
</feature>
<feature type="transmembrane region" description="Helical" evidence="6">
    <location>
        <begin position="434"/>
        <end position="455"/>
    </location>
</feature>
<proteinExistence type="predicted"/>
<dbReference type="InParanoid" id="A0A1Y2AMC6"/>
<reference evidence="8 9" key="1">
    <citation type="submission" date="2016-07" db="EMBL/GenBank/DDBJ databases">
        <title>Pervasive Adenine N6-methylation of Active Genes in Fungi.</title>
        <authorList>
            <consortium name="DOE Joint Genome Institute"/>
            <person name="Mondo S.J."/>
            <person name="Dannebaum R.O."/>
            <person name="Kuo R.C."/>
            <person name="Labutti K."/>
            <person name="Haridas S."/>
            <person name="Kuo A."/>
            <person name="Salamov A."/>
            <person name="Ahrendt S.R."/>
            <person name="Lipzen A."/>
            <person name="Sullivan W."/>
            <person name="Andreopoulos W.B."/>
            <person name="Clum A."/>
            <person name="Lindquist E."/>
            <person name="Daum C."/>
            <person name="Ramamoorthy G.K."/>
            <person name="Gryganskyi A."/>
            <person name="Culley D."/>
            <person name="Magnuson J.K."/>
            <person name="James T.Y."/>
            <person name="O'Malley M.A."/>
            <person name="Stajich J.E."/>
            <person name="Spatafora J.W."/>
            <person name="Visel A."/>
            <person name="Grigoriev I.V."/>
        </authorList>
    </citation>
    <scope>NUCLEOTIDE SEQUENCE [LARGE SCALE GENOMIC DNA]</scope>
    <source>
        <strain evidence="8 9">68-887.2</strain>
    </source>
</reference>
<dbReference type="OrthoDB" id="409948at2759"/>
<dbReference type="Pfam" id="PF03547">
    <property type="entry name" value="Mem_trans"/>
    <property type="match status" value="1"/>
</dbReference>
<dbReference type="PANTHER" id="PTHR47567:SF1">
    <property type="entry name" value="NAD-DEPENDENT EPIMERASE_DEHYDRATASE DOMAIN-CONTAINING PROTEIN"/>
    <property type="match status" value="1"/>
</dbReference>
<evidence type="ECO:0000256" key="7">
    <source>
        <dbReference type="SAM" id="SignalP"/>
    </source>
</evidence>
<evidence type="ECO:0000256" key="2">
    <source>
        <dbReference type="ARBA" id="ARBA00022692"/>
    </source>
</evidence>
<feature type="transmembrane region" description="Helical" evidence="6">
    <location>
        <begin position="396"/>
        <end position="414"/>
    </location>
</feature>
<dbReference type="AlphaFoldDB" id="A0A1Y2AMC6"/>
<feature type="repeat" description="Solcar" evidence="5">
    <location>
        <begin position="519"/>
        <end position="601"/>
    </location>
</feature>
<gene>
    <name evidence="8" type="ORF">BCR39DRAFT_548855</name>
</gene>
<evidence type="ECO:0000256" key="3">
    <source>
        <dbReference type="ARBA" id="ARBA00022989"/>
    </source>
</evidence>
<protein>
    <submittedName>
        <fullName evidence="8">Mitochondrial carrier domain-containing protein</fullName>
    </submittedName>
</protein>
<comment type="caution">
    <text evidence="8">The sequence shown here is derived from an EMBL/GenBank/DDBJ whole genome shotgun (WGS) entry which is preliminary data.</text>
</comment>
<evidence type="ECO:0000256" key="1">
    <source>
        <dbReference type="ARBA" id="ARBA00004141"/>
    </source>
</evidence>
<keyword evidence="4 5" id="KW-0472">Membrane</keyword>
<feature type="transmembrane region" description="Helical" evidence="6">
    <location>
        <begin position="612"/>
        <end position="630"/>
    </location>
</feature>
<dbReference type="GO" id="GO:0016020">
    <property type="term" value="C:membrane"/>
    <property type="evidence" value="ECO:0007669"/>
    <property type="project" value="UniProtKB-SubCell"/>
</dbReference>